<evidence type="ECO:0000313" key="3">
    <source>
        <dbReference type="Proteomes" id="UP000294796"/>
    </source>
</evidence>
<dbReference type="SUPFAM" id="SSF52833">
    <property type="entry name" value="Thioredoxin-like"/>
    <property type="match status" value="1"/>
</dbReference>
<dbReference type="AlphaFoldDB" id="A0A4R5TRJ8"/>
<sequence length="189" mass="20727">MNAPLSAKQRNRNRALLVGIVVIFLGSALVAGLLRFSGWRPSAMKNHGELLQPPGDLREVQPALIDGGTYAWNPAERDWRILVAPPADCGEPCVALSRDLDIVWQLFGHRADKVHTLWLGTPPDGAVRNPSWRVLADTPALRAGLPRADDPAGVPVYVVDPNGFVILRYAPGFDPAHLREDVNRLLKLK</sequence>
<dbReference type="EMBL" id="SMTF01000011">
    <property type="protein sequence ID" value="TDK23038.1"/>
    <property type="molecule type" value="Genomic_DNA"/>
</dbReference>
<comment type="caution">
    <text evidence="2">The sequence shown here is derived from an EMBL/GenBank/DDBJ whole genome shotgun (WGS) entry which is preliminary data.</text>
</comment>
<keyword evidence="1" id="KW-1133">Transmembrane helix</keyword>
<dbReference type="Proteomes" id="UP000294796">
    <property type="component" value="Unassembled WGS sequence"/>
</dbReference>
<evidence type="ECO:0000313" key="2">
    <source>
        <dbReference type="EMBL" id="TDK23038.1"/>
    </source>
</evidence>
<dbReference type="RefSeq" id="WP_133322692.1">
    <property type="nucleotide sequence ID" value="NZ_SMTF01000011.1"/>
</dbReference>
<organism evidence="2 3">
    <name type="scientific">Luteimonas aestuarii</name>
    <dbReference type="NCBI Taxonomy" id="453837"/>
    <lineage>
        <taxon>Bacteria</taxon>
        <taxon>Pseudomonadati</taxon>
        <taxon>Pseudomonadota</taxon>
        <taxon>Gammaproteobacteria</taxon>
        <taxon>Lysobacterales</taxon>
        <taxon>Lysobacteraceae</taxon>
        <taxon>Luteimonas</taxon>
    </lineage>
</organism>
<dbReference type="InterPro" id="IPR036249">
    <property type="entry name" value="Thioredoxin-like_sf"/>
</dbReference>
<evidence type="ECO:0000256" key="1">
    <source>
        <dbReference type="SAM" id="Phobius"/>
    </source>
</evidence>
<protein>
    <recommendedName>
        <fullName evidence="4">Thioredoxin domain-containing protein</fullName>
    </recommendedName>
</protein>
<evidence type="ECO:0008006" key="4">
    <source>
        <dbReference type="Google" id="ProtNLM"/>
    </source>
</evidence>
<name>A0A4R5TRJ8_9GAMM</name>
<reference evidence="2 3" key="1">
    <citation type="submission" date="2019-03" db="EMBL/GenBank/DDBJ databases">
        <title>Luteimonas zhaokaii sp.nov., isolated from the rectal contents of Plateau pika in Yushu, Qinghai Province, China.</title>
        <authorList>
            <person name="Zhang G."/>
        </authorList>
    </citation>
    <scope>NUCLEOTIDE SEQUENCE [LARGE SCALE GENOMIC DNA]</scope>
    <source>
        <strain evidence="2 3">B9</strain>
    </source>
</reference>
<keyword evidence="1" id="KW-0812">Transmembrane</keyword>
<dbReference type="OrthoDB" id="9785445at2"/>
<feature type="transmembrane region" description="Helical" evidence="1">
    <location>
        <begin position="15"/>
        <end position="36"/>
    </location>
</feature>
<keyword evidence="3" id="KW-1185">Reference proteome</keyword>
<keyword evidence="1" id="KW-0472">Membrane</keyword>
<gene>
    <name evidence="2" type="ORF">E2F46_12895</name>
</gene>
<proteinExistence type="predicted"/>
<accession>A0A4R5TRJ8</accession>